<comment type="caution">
    <text evidence="1">The sequence shown here is derived from an EMBL/GenBank/DDBJ whole genome shotgun (WGS) entry which is preliminary data.</text>
</comment>
<sequence length="152" mass="17833">MNKDSYSSIRLKNVAYRLYLDATSADYTYIFQNFLSLCESKGVEPNGPINFAVTQIDLQKRMNIEVFMPVSESFWSDEDLKYRTYFCIDSMLQGRITSNNFIDDEIELLEEMNQFAKTNNLTFVSPYYHTFKTDIKGEKGWIDVKAKVYEND</sequence>
<protein>
    <submittedName>
        <fullName evidence="1">DUF5085 domain-containing protein</fullName>
    </submittedName>
</protein>
<organism evidence="1 2">
    <name type="scientific">Mammaliicoccus vitulinus</name>
    <dbReference type="NCBI Taxonomy" id="71237"/>
    <lineage>
        <taxon>Bacteria</taxon>
        <taxon>Bacillati</taxon>
        <taxon>Bacillota</taxon>
        <taxon>Bacilli</taxon>
        <taxon>Bacillales</taxon>
        <taxon>Staphylococcaceae</taxon>
        <taxon>Mammaliicoccus</taxon>
    </lineage>
</organism>
<dbReference type="EMBL" id="PZFK01000034">
    <property type="protein sequence ID" value="PTI28150.1"/>
    <property type="molecule type" value="Genomic_DNA"/>
</dbReference>
<gene>
    <name evidence="1" type="ORF">BU072_12300</name>
</gene>
<dbReference type="Proteomes" id="UP000241209">
    <property type="component" value="Unassembled WGS sequence"/>
</dbReference>
<dbReference type="AlphaFoldDB" id="A0A2T4PQP4"/>
<evidence type="ECO:0000313" key="2">
    <source>
        <dbReference type="Proteomes" id="UP000241209"/>
    </source>
</evidence>
<dbReference type="RefSeq" id="WP_107557347.1">
    <property type="nucleotide sequence ID" value="NZ_CANQVP010000041.1"/>
</dbReference>
<dbReference type="InterPro" id="IPR031664">
    <property type="entry name" value="DUF5085"/>
</dbReference>
<name>A0A2T4PQP4_9STAP</name>
<proteinExistence type="predicted"/>
<accession>A0A2T4PQP4</accession>
<dbReference type="Pfam" id="PF16895">
    <property type="entry name" value="DUF5085"/>
    <property type="match status" value="1"/>
</dbReference>
<evidence type="ECO:0000313" key="1">
    <source>
        <dbReference type="EMBL" id="PTI28150.1"/>
    </source>
</evidence>
<reference evidence="1 2" key="1">
    <citation type="journal article" date="2016" name="Front. Microbiol.">
        <title>Comprehensive Phylogenetic Analysis of Bovine Non-aureus Staphylococci Species Based on Whole-Genome Sequencing.</title>
        <authorList>
            <person name="Naushad S."/>
            <person name="Barkema H.W."/>
            <person name="Luby C."/>
            <person name="Condas L.A."/>
            <person name="Nobrega D.B."/>
            <person name="Carson D.A."/>
            <person name="De Buck J."/>
        </authorList>
    </citation>
    <scope>NUCLEOTIDE SEQUENCE [LARGE SCALE GENOMIC DNA]</scope>
    <source>
        <strain evidence="1 2">SNUC 2204</strain>
    </source>
</reference>